<dbReference type="Proteomes" id="UP000281406">
    <property type="component" value="Unassembled WGS sequence"/>
</dbReference>
<keyword evidence="2" id="KW-1185">Reference proteome</keyword>
<dbReference type="SUPFAM" id="SSF56219">
    <property type="entry name" value="DNase I-like"/>
    <property type="match status" value="1"/>
</dbReference>
<dbReference type="EMBL" id="RJVU01033627">
    <property type="protein sequence ID" value="ROL48071.1"/>
    <property type="molecule type" value="Genomic_DNA"/>
</dbReference>
<proteinExistence type="predicted"/>
<reference evidence="1 2" key="1">
    <citation type="submission" date="2018-10" db="EMBL/GenBank/DDBJ databases">
        <title>Genome assembly for a Yunnan-Guizhou Plateau 3E fish, Anabarilius grahami (Regan), and its evolutionary and genetic applications.</title>
        <authorList>
            <person name="Jiang W."/>
        </authorList>
    </citation>
    <scope>NUCLEOTIDE SEQUENCE [LARGE SCALE GENOMIC DNA]</scope>
    <source>
        <strain evidence="1">AG-KIZ</strain>
        <tissue evidence="1">Muscle</tissue>
    </source>
</reference>
<organism evidence="1 2">
    <name type="scientific">Anabarilius grahami</name>
    <name type="common">Kanglang fish</name>
    <name type="synonym">Barilius grahami</name>
    <dbReference type="NCBI Taxonomy" id="495550"/>
    <lineage>
        <taxon>Eukaryota</taxon>
        <taxon>Metazoa</taxon>
        <taxon>Chordata</taxon>
        <taxon>Craniata</taxon>
        <taxon>Vertebrata</taxon>
        <taxon>Euteleostomi</taxon>
        <taxon>Actinopterygii</taxon>
        <taxon>Neopterygii</taxon>
        <taxon>Teleostei</taxon>
        <taxon>Ostariophysi</taxon>
        <taxon>Cypriniformes</taxon>
        <taxon>Xenocyprididae</taxon>
        <taxon>Xenocypridinae</taxon>
        <taxon>Xenocypridinae incertae sedis</taxon>
        <taxon>Anabarilius</taxon>
    </lineage>
</organism>
<accession>A0A3N0YQC0</accession>
<evidence type="ECO:0000313" key="2">
    <source>
        <dbReference type="Proteomes" id="UP000281406"/>
    </source>
</evidence>
<dbReference type="PANTHER" id="PTHR46670">
    <property type="entry name" value="ENDO/EXONUCLEASE/PHOSPHATASE DOMAIN-CONTAINING PROTEIN"/>
    <property type="match status" value="1"/>
</dbReference>
<protein>
    <submittedName>
        <fullName evidence="1">Uncharacterized protein</fullName>
    </submittedName>
</protein>
<dbReference type="PANTHER" id="PTHR46670:SF3">
    <property type="entry name" value="ENDONUCLEASE_EXONUCLEASE_PHOSPHATASE DOMAIN-CONTAINING PROTEIN"/>
    <property type="match status" value="1"/>
</dbReference>
<evidence type="ECO:0000313" key="1">
    <source>
        <dbReference type="EMBL" id="ROL48071.1"/>
    </source>
</evidence>
<dbReference type="InterPro" id="IPR036691">
    <property type="entry name" value="Endo/exonu/phosph_ase_sf"/>
</dbReference>
<comment type="caution">
    <text evidence="1">The sequence shown here is derived from an EMBL/GenBank/DDBJ whole genome shotgun (WGS) entry which is preliminary data.</text>
</comment>
<dbReference type="AlphaFoldDB" id="A0A3N0YQC0"/>
<sequence>MELFNSQSLTNKSLLIHDHILDKRLDFMCLVETWHTTGDHSVLNEACPQGYAYMEKARSSGHGGGLAVIHRAELKLSPLSLPDLTSVECLAFKCKPPYSMTVLLIYRPPPQTTRLISP</sequence>
<gene>
    <name evidence="1" type="ORF">DPX16_18671</name>
</gene>
<name>A0A3N0YQC0_ANAGA</name>
<dbReference type="Gene3D" id="3.60.10.10">
    <property type="entry name" value="Endonuclease/exonuclease/phosphatase"/>
    <property type="match status" value="1"/>
</dbReference>
<dbReference type="OrthoDB" id="419189at2759"/>